<feature type="domain" description="Integrase catalytic" evidence="1">
    <location>
        <begin position="300"/>
        <end position="484"/>
    </location>
</feature>
<dbReference type="InterPro" id="IPR012337">
    <property type="entry name" value="RNaseH-like_sf"/>
</dbReference>
<protein>
    <recommendedName>
        <fullName evidence="1">Integrase catalytic domain-containing protein</fullName>
    </recommendedName>
</protein>
<organism evidence="2 3">
    <name type="scientific">Riemerella anatipestifer</name>
    <name type="common">Moraxella anatipestifer</name>
    <dbReference type="NCBI Taxonomy" id="34085"/>
    <lineage>
        <taxon>Bacteria</taxon>
        <taxon>Pseudomonadati</taxon>
        <taxon>Bacteroidota</taxon>
        <taxon>Flavobacteriia</taxon>
        <taxon>Flavobacteriales</taxon>
        <taxon>Weeksellaceae</taxon>
        <taxon>Riemerella</taxon>
    </lineage>
</organism>
<gene>
    <name evidence="2" type="ORF">AB406_2065</name>
</gene>
<accession>A0A1S7DV59</accession>
<dbReference type="AlphaFoldDB" id="A0A1S7DV59"/>
<dbReference type="GO" id="GO:0015074">
    <property type="term" value="P:DNA integration"/>
    <property type="evidence" value="ECO:0007669"/>
    <property type="project" value="InterPro"/>
</dbReference>
<reference evidence="2 3" key="1">
    <citation type="submission" date="2015-06" db="EMBL/GenBank/DDBJ databases">
        <title>R. anatipestifer strain HXb2 is the most virulent strain so far, and the genome sequence would help us uncover the pathogenesis.</title>
        <authorList>
            <person name="Hu Q."/>
            <person name="Qi J."/>
            <person name="Bo H."/>
            <person name="Liu G."/>
            <person name="Tao M."/>
            <person name="Ding Y."/>
            <person name="Xue Y."/>
        </authorList>
    </citation>
    <scope>NUCLEOTIDE SEQUENCE [LARGE SCALE GENOMIC DNA]</scope>
    <source>
        <strain evidence="2 3">HXb2</strain>
    </source>
</reference>
<evidence type="ECO:0000313" key="2">
    <source>
        <dbReference type="EMBL" id="AQY23005.1"/>
    </source>
</evidence>
<dbReference type="InterPro" id="IPR001584">
    <property type="entry name" value="Integrase_cat-core"/>
</dbReference>
<dbReference type="Gene3D" id="3.30.420.10">
    <property type="entry name" value="Ribonuclease H-like superfamily/Ribonuclease H"/>
    <property type="match status" value="1"/>
</dbReference>
<evidence type="ECO:0000313" key="3">
    <source>
        <dbReference type="Proteomes" id="UP000189883"/>
    </source>
</evidence>
<dbReference type="GO" id="GO:0003676">
    <property type="term" value="F:nucleic acid binding"/>
    <property type="evidence" value="ECO:0007669"/>
    <property type="project" value="InterPro"/>
</dbReference>
<evidence type="ECO:0000259" key="1">
    <source>
        <dbReference type="PROSITE" id="PS50994"/>
    </source>
</evidence>
<dbReference type="PROSITE" id="PS50994">
    <property type="entry name" value="INTEGRASE"/>
    <property type="match status" value="1"/>
</dbReference>
<dbReference type="Proteomes" id="UP000189883">
    <property type="component" value="Chromosome"/>
</dbReference>
<name>A0A1S7DV59_RIEAN</name>
<dbReference type="RefSeq" id="WP_079208197.1">
    <property type="nucleotide sequence ID" value="NZ_CP011859.1"/>
</dbReference>
<dbReference type="SUPFAM" id="SSF53098">
    <property type="entry name" value="Ribonuclease H-like"/>
    <property type="match status" value="1"/>
</dbReference>
<dbReference type="InterPro" id="IPR036397">
    <property type="entry name" value="RNaseH_sf"/>
</dbReference>
<dbReference type="EMBL" id="CP011859">
    <property type="protein sequence ID" value="AQY23005.1"/>
    <property type="molecule type" value="Genomic_DNA"/>
</dbReference>
<proteinExistence type="predicted"/>
<sequence>MNLQPTDLLIRKTDGTETIWLSQRLVMEVCGVDDDYLRSKARDRYKKSVRSCDLAKAKEFMPDSGKAWRWAKTNSGFYYCLDNIPDRAPKYYRSLFGDVETLRELWEQSQKQKVATELEVRFKRYLNAEFRNYLEHYNDTDEVQRVGLAKACTVLGFILEEKDNYLGTKMKLYRDLSPILKDMNLQYIPHNPIRLKEKVDILETTDHAIVEIIKLPRVGNTNAEVYNDPVVFGWAMQLRANGANFTDKHIIRQIWEACERTGRRKPSDRWFGQKIFEQAETHFLTAQKRFGSSKKANIHKSYIPFADAFYAGDCWEVDATRVNIIAHQAKDNEGKNVEKHLMVVAVRDVMSGDVLGYDFTYAEDHSSFARAMKMAVQTAGYLPYEVVTDRFPGHNTDQIKRLFERLEALGTVITVSHEAKRKAGIERWFGTFQSVMLMGSKYYYGEGITSTRLTAHRSPEYLAKIRKESKKAGFNLVEAYTEAETLIEQWRELRYSYYSRKHAKLDKTPKQLHQESEKPNVTLVNRQQVSMLFDLKKEVTVRNNGQFHIEIQSVKFYYQISAEDYEVIAKTHNKKVIVSYDLDNLNEVYLWREHGNLLASLCPAEQVEKIVKYGPNKELGRISELKARERQIEAMKAQALEDKTAMANEETLLMGLHTDKKEANAFEDLYLNVSIPIKKVSGSDLTAEDFDQTLINDLRNNY</sequence>